<dbReference type="GO" id="GO:0009279">
    <property type="term" value="C:cell outer membrane"/>
    <property type="evidence" value="ECO:0007669"/>
    <property type="project" value="UniProtKB-SubCell"/>
</dbReference>
<comment type="subcellular location">
    <subcellularLocation>
        <location evidence="1">Cell outer membrane</location>
    </subcellularLocation>
</comment>
<dbReference type="InterPro" id="IPR011250">
    <property type="entry name" value="OMP/PagP_B-barrel"/>
</dbReference>
<organism evidence="3 4">
    <name type="scientific">Limnohabitans curvus</name>
    <dbReference type="NCBI Taxonomy" id="323423"/>
    <lineage>
        <taxon>Bacteria</taxon>
        <taxon>Pseudomonadati</taxon>
        <taxon>Pseudomonadota</taxon>
        <taxon>Betaproteobacteria</taxon>
        <taxon>Burkholderiales</taxon>
        <taxon>Comamonadaceae</taxon>
        <taxon>Limnohabitans</taxon>
    </lineage>
</organism>
<dbReference type="SUPFAM" id="SSF56925">
    <property type="entry name" value="OMPA-like"/>
    <property type="match status" value="1"/>
</dbReference>
<evidence type="ECO:0000313" key="4">
    <source>
        <dbReference type="Proteomes" id="UP000251341"/>
    </source>
</evidence>
<sequence>MKMTIRKLTTLFLVITANAVCAQEPPSTFYGEVGQLPLVVRFSDASKVTPKLVRSLIGINITENFAVEGVLGVTLNKDEDVTATMAGTFLKSHLAINEDVTFFGRLGVNRTMLGGVANGSITRTAYGIGLQTQLTRDFYGQFDYMIYGKSPNSESVRGATFSIGTRF</sequence>
<evidence type="ECO:0000256" key="1">
    <source>
        <dbReference type="ARBA" id="ARBA00004442"/>
    </source>
</evidence>
<name>A0A315EKF2_9BURK</name>
<protein>
    <recommendedName>
        <fullName evidence="5">Outer membrane protein beta-barrel domain-containing protein</fullName>
    </recommendedName>
</protein>
<gene>
    <name evidence="3" type="ORF">B9Z44_14955</name>
</gene>
<comment type="caution">
    <text evidence="3">The sequence shown here is derived from an EMBL/GenBank/DDBJ whole genome shotgun (WGS) entry which is preliminary data.</text>
</comment>
<dbReference type="EMBL" id="NESP01000002">
    <property type="protein sequence ID" value="PUE56532.1"/>
    <property type="molecule type" value="Genomic_DNA"/>
</dbReference>
<dbReference type="Gene3D" id="2.40.160.20">
    <property type="match status" value="1"/>
</dbReference>
<evidence type="ECO:0008006" key="5">
    <source>
        <dbReference type="Google" id="ProtNLM"/>
    </source>
</evidence>
<dbReference type="AlphaFoldDB" id="A0A315EKF2"/>
<reference evidence="3 4" key="1">
    <citation type="submission" date="2017-04" db="EMBL/GenBank/DDBJ databases">
        <title>Unexpected and diverse lifestyles within the genus Limnohabitans.</title>
        <authorList>
            <person name="Kasalicky V."/>
            <person name="Mehrshad M."/>
            <person name="Andrei S.-A."/>
            <person name="Salcher M."/>
            <person name="Kratochvilova H."/>
            <person name="Simek K."/>
            <person name="Ghai R."/>
        </authorList>
    </citation>
    <scope>NUCLEOTIDE SEQUENCE [LARGE SCALE GENOMIC DNA]</scope>
    <source>
        <strain evidence="3 4">MWH-C5</strain>
    </source>
</reference>
<keyword evidence="2" id="KW-0732">Signal</keyword>
<evidence type="ECO:0000256" key="2">
    <source>
        <dbReference type="SAM" id="SignalP"/>
    </source>
</evidence>
<proteinExistence type="predicted"/>
<feature type="signal peptide" evidence="2">
    <location>
        <begin position="1"/>
        <end position="22"/>
    </location>
</feature>
<evidence type="ECO:0000313" key="3">
    <source>
        <dbReference type="EMBL" id="PUE56532.1"/>
    </source>
</evidence>
<dbReference type="Proteomes" id="UP000251341">
    <property type="component" value="Unassembled WGS sequence"/>
</dbReference>
<feature type="chain" id="PRO_5016350959" description="Outer membrane protein beta-barrel domain-containing protein" evidence="2">
    <location>
        <begin position="23"/>
        <end position="167"/>
    </location>
</feature>
<accession>A0A315EKF2</accession>
<keyword evidence="4" id="KW-1185">Reference proteome</keyword>
<dbReference type="RefSeq" id="WP_108403059.1">
    <property type="nucleotide sequence ID" value="NZ_NESP01000002.1"/>
</dbReference>